<keyword evidence="2" id="KW-1185">Reference proteome</keyword>
<dbReference type="EMBL" id="CP012600">
    <property type="protein sequence ID" value="ALC80529.1"/>
    <property type="molecule type" value="Genomic_DNA"/>
</dbReference>
<gene>
    <name evidence="1" type="ORF">AM592_02225</name>
</gene>
<dbReference type="OrthoDB" id="2919731at2"/>
<evidence type="ECO:0008006" key="3">
    <source>
        <dbReference type="Google" id="ProtNLM"/>
    </source>
</evidence>
<dbReference type="Pfam" id="PF13028">
    <property type="entry name" value="DUF3889"/>
    <property type="match status" value="1"/>
</dbReference>
<evidence type="ECO:0000313" key="1">
    <source>
        <dbReference type="EMBL" id="ALC80529.1"/>
    </source>
</evidence>
<reference evidence="2" key="1">
    <citation type="submission" date="2015-08" db="EMBL/GenBank/DDBJ databases">
        <title>Genome sequencing project for genomic taxonomy and phylogenomics of Bacillus-like bacteria.</title>
        <authorList>
            <person name="Liu B."/>
            <person name="Wang J."/>
            <person name="Zhu Y."/>
            <person name="Liu G."/>
            <person name="Chen Q."/>
            <person name="Chen Z."/>
            <person name="Lan J."/>
            <person name="Che J."/>
            <person name="Ge C."/>
            <person name="Shi H."/>
            <person name="Pan Z."/>
            <person name="Liu X."/>
        </authorList>
    </citation>
    <scope>NUCLEOTIDE SEQUENCE [LARGE SCALE GENOMIC DNA]</scope>
    <source>
        <strain evidence="2">FJAT-4402</strain>
    </source>
</reference>
<dbReference type="Proteomes" id="UP000067625">
    <property type="component" value="Chromosome"/>
</dbReference>
<proteinExistence type="predicted"/>
<reference evidence="1 2" key="2">
    <citation type="journal article" date="2016" name="Int. J. Syst. Evol. Microbiol.">
        <title>Bacillus gobiensis sp. nov., isolated from a soil sample.</title>
        <authorList>
            <person name="Liu B."/>
            <person name="Liu G.H."/>
            <person name="Cetin S."/>
            <person name="Schumann P."/>
            <person name="Pan Z.Z."/>
            <person name="Chen Q.Q."/>
        </authorList>
    </citation>
    <scope>NUCLEOTIDE SEQUENCE [LARGE SCALE GENOMIC DNA]</scope>
    <source>
        <strain evidence="1 2">FJAT-4402</strain>
    </source>
</reference>
<dbReference type="Gene3D" id="3.10.450.390">
    <property type="entry name" value="Protein of unknown function DUF3889"/>
    <property type="match status" value="1"/>
</dbReference>
<dbReference type="RefSeq" id="WP_053602265.1">
    <property type="nucleotide sequence ID" value="NZ_CP012600.1"/>
</dbReference>
<dbReference type="InterPro" id="IPR024987">
    <property type="entry name" value="DUF3889"/>
</dbReference>
<dbReference type="PATRIC" id="fig|1441095.3.peg.479"/>
<dbReference type="STRING" id="1441095.AM592_02225"/>
<dbReference type="AlphaFoldDB" id="A0A0M4FHI4"/>
<protein>
    <recommendedName>
        <fullName evidence="3">DUF3889 domain-containing protein</fullName>
    </recommendedName>
</protein>
<name>A0A0M4FHI4_9BACI</name>
<sequence length="108" mass="12672">MKRFPFVLTLFFCVLLLASFSIKSFSEEGQSVAYDRWKKIAWGALEDKFKGSKLTEYKYIGRTEVNKEQTKDVFRVTVKRNNETYSAHAEVYFDPLTKNIIAINVFRL</sequence>
<accession>A0A0M4FHI4</accession>
<organism evidence="1 2">
    <name type="scientific">Bacillus gobiensis</name>
    <dbReference type="NCBI Taxonomy" id="1441095"/>
    <lineage>
        <taxon>Bacteria</taxon>
        <taxon>Bacillati</taxon>
        <taxon>Bacillota</taxon>
        <taxon>Bacilli</taxon>
        <taxon>Bacillales</taxon>
        <taxon>Bacillaceae</taxon>
        <taxon>Bacillus</taxon>
    </lineage>
</organism>
<evidence type="ECO:0000313" key="2">
    <source>
        <dbReference type="Proteomes" id="UP000067625"/>
    </source>
</evidence>